<dbReference type="Proteomes" id="UP001417504">
    <property type="component" value="Unassembled WGS sequence"/>
</dbReference>
<organism evidence="2 3">
    <name type="scientific">Stephania japonica</name>
    <dbReference type="NCBI Taxonomy" id="461633"/>
    <lineage>
        <taxon>Eukaryota</taxon>
        <taxon>Viridiplantae</taxon>
        <taxon>Streptophyta</taxon>
        <taxon>Embryophyta</taxon>
        <taxon>Tracheophyta</taxon>
        <taxon>Spermatophyta</taxon>
        <taxon>Magnoliopsida</taxon>
        <taxon>Ranunculales</taxon>
        <taxon>Menispermaceae</taxon>
        <taxon>Menispermoideae</taxon>
        <taxon>Cissampelideae</taxon>
        <taxon>Stephania</taxon>
    </lineage>
</organism>
<feature type="compositionally biased region" description="Pro residues" evidence="1">
    <location>
        <begin position="28"/>
        <end position="42"/>
    </location>
</feature>
<dbReference type="AlphaFoldDB" id="A0AAP0I631"/>
<evidence type="ECO:0000313" key="3">
    <source>
        <dbReference type="Proteomes" id="UP001417504"/>
    </source>
</evidence>
<comment type="caution">
    <text evidence="2">The sequence shown here is derived from an EMBL/GenBank/DDBJ whole genome shotgun (WGS) entry which is preliminary data.</text>
</comment>
<name>A0AAP0I631_9MAGN</name>
<accession>A0AAP0I631</accession>
<feature type="region of interest" description="Disordered" evidence="1">
    <location>
        <begin position="1"/>
        <end position="54"/>
    </location>
</feature>
<reference evidence="2 3" key="1">
    <citation type="submission" date="2024-01" db="EMBL/GenBank/DDBJ databases">
        <title>Genome assemblies of Stephania.</title>
        <authorList>
            <person name="Yang L."/>
        </authorList>
    </citation>
    <scope>NUCLEOTIDE SEQUENCE [LARGE SCALE GENOMIC DNA]</scope>
    <source>
        <strain evidence="2">QJT</strain>
        <tissue evidence="2">Leaf</tissue>
    </source>
</reference>
<sequence length="93" mass="10025">MASRLASRSMSFLSITRPSSSPLRSSSPPFPRLRPPPPPSAPRPRRPTLPSATRRIGILGCTQSLLPLGAASRLAFDLRAFSDLSRGWIAEDG</sequence>
<keyword evidence="3" id="KW-1185">Reference proteome</keyword>
<evidence type="ECO:0000313" key="2">
    <source>
        <dbReference type="EMBL" id="KAK9109324.1"/>
    </source>
</evidence>
<feature type="compositionally biased region" description="Low complexity" evidence="1">
    <location>
        <begin position="16"/>
        <end position="27"/>
    </location>
</feature>
<gene>
    <name evidence="2" type="ORF">Sjap_017384</name>
</gene>
<feature type="compositionally biased region" description="Polar residues" evidence="1">
    <location>
        <begin position="1"/>
        <end position="14"/>
    </location>
</feature>
<evidence type="ECO:0000256" key="1">
    <source>
        <dbReference type="SAM" id="MobiDB-lite"/>
    </source>
</evidence>
<proteinExistence type="predicted"/>
<protein>
    <submittedName>
        <fullName evidence="2">Uncharacterized protein</fullName>
    </submittedName>
</protein>
<dbReference type="EMBL" id="JBBNAE010000007">
    <property type="protein sequence ID" value="KAK9109324.1"/>
    <property type="molecule type" value="Genomic_DNA"/>
</dbReference>